<name>A0A0K6GTI8_9NEIS</name>
<dbReference type="RefSeq" id="WP_055433285.1">
    <property type="nucleotide sequence ID" value="NZ_CYHA01000001.1"/>
</dbReference>
<keyword evidence="4" id="KW-1185">Reference proteome</keyword>
<dbReference type="PANTHER" id="PTHR34216:SF13">
    <property type="entry name" value="XYLANASE_CHITIN DEACETYLASE"/>
    <property type="match status" value="1"/>
</dbReference>
<evidence type="ECO:0000259" key="2">
    <source>
        <dbReference type="PROSITE" id="PS51677"/>
    </source>
</evidence>
<evidence type="ECO:0000256" key="1">
    <source>
        <dbReference type="ARBA" id="ARBA00022729"/>
    </source>
</evidence>
<dbReference type="CDD" id="cd10969">
    <property type="entry name" value="CE4_Ecf1_like_5s"/>
    <property type="match status" value="1"/>
</dbReference>
<dbReference type="EMBL" id="CYHA01000001">
    <property type="protein sequence ID" value="CUA81836.1"/>
    <property type="molecule type" value="Genomic_DNA"/>
</dbReference>
<accession>A0A0K6GTI8</accession>
<proteinExistence type="predicted"/>
<dbReference type="AlphaFoldDB" id="A0A0K6GTI8"/>
<dbReference type="Proteomes" id="UP000243535">
    <property type="component" value="Unassembled WGS sequence"/>
</dbReference>
<dbReference type="InterPro" id="IPR051398">
    <property type="entry name" value="Polysacch_Deacetylase"/>
</dbReference>
<dbReference type="STRING" id="375574.GCA_001418035_00481"/>
<dbReference type="Gene3D" id="3.20.20.370">
    <property type="entry name" value="Glycoside hydrolase/deacetylase"/>
    <property type="match status" value="1"/>
</dbReference>
<feature type="domain" description="NodB homology" evidence="2">
    <location>
        <begin position="61"/>
        <end position="273"/>
    </location>
</feature>
<reference evidence="4" key="1">
    <citation type="submission" date="2015-08" db="EMBL/GenBank/DDBJ databases">
        <authorList>
            <person name="Varghese N."/>
        </authorList>
    </citation>
    <scope>NUCLEOTIDE SEQUENCE [LARGE SCALE GENOMIC DNA]</scope>
    <source>
        <strain evidence="4">DSM 17901</strain>
    </source>
</reference>
<evidence type="ECO:0000313" key="4">
    <source>
        <dbReference type="Proteomes" id="UP000243535"/>
    </source>
</evidence>
<dbReference type="PROSITE" id="PS51677">
    <property type="entry name" value="NODB"/>
    <property type="match status" value="1"/>
</dbReference>
<dbReference type="InterPro" id="IPR011330">
    <property type="entry name" value="Glyco_hydro/deAcase_b/a-brl"/>
</dbReference>
<dbReference type="SUPFAM" id="SSF88713">
    <property type="entry name" value="Glycoside hydrolase/deacetylase"/>
    <property type="match status" value="1"/>
</dbReference>
<protein>
    <submittedName>
        <fullName evidence="3">Polysaccharide deacetylase</fullName>
    </submittedName>
</protein>
<keyword evidence="1" id="KW-0732">Signal</keyword>
<sequence length="273" mass="30444">MKAARALPVLMYHHVSPSPGLVTVAPATFAAHMHWLAEHGWTTVGCREAAAFLAGQPLPAKSVLVTFDDGYLDNWVYAHPVLAGHGQRAVLFAITGWLGEGPVRPVSDSGMALPATPDHNGCKRAVAEGDHDQVMMRWSEVEAARAAGTFEFHSHTHQHARWDKLCQTAAEKRERLAEDLFASRATLQARLGEVSDHLCWPQGYFDDDYRAVARAAGFRHFYTVDKHINTPTTDPEQIGRIVTKDRRDGWFGQRLWVYSRPRIGALYLTLRGK</sequence>
<dbReference type="GO" id="GO:0016810">
    <property type="term" value="F:hydrolase activity, acting on carbon-nitrogen (but not peptide) bonds"/>
    <property type="evidence" value="ECO:0007669"/>
    <property type="project" value="InterPro"/>
</dbReference>
<dbReference type="Pfam" id="PF01522">
    <property type="entry name" value="Polysacc_deac_1"/>
    <property type="match status" value="1"/>
</dbReference>
<evidence type="ECO:0000313" key="3">
    <source>
        <dbReference type="EMBL" id="CUA81836.1"/>
    </source>
</evidence>
<dbReference type="InterPro" id="IPR002509">
    <property type="entry name" value="NODB_dom"/>
</dbReference>
<dbReference type="OrthoDB" id="9816280at2"/>
<gene>
    <name evidence="3" type="ORF">Ga0061063_0683</name>
</gene>
<organism evidence="3 4">
    <name type="scientific">Gulbenkiania indica</name>
    <dbReference type="NCBI Taxonomy" id="375574"/>
    <lineage>
        <taxon>Bacteria</taxon>
        <taxon>Pseudomonadati</taxon>
        <taxon>Pseudomonadota</taxon>
        <taxon>Betaproteobacteria</taxon>
        <taxon>Neisseriales</taxon>
        <taxon>Chromobacteriaceae</taxon>
        <taxon>Gulbenkiania</taxon>
    </lineage>
</organism>
<dbReference type="GO" id="GO:0005975">
    <property type="term" value="P:carbohydrate metabolic process"/>
    <property type="evidence" value="ECO:0007669"/>
    <property type="project" value="InterPro"/>
</dbReference>
<dbReference type="PANTHER" id="PTHR34216">
    <property type="match status" value="1"/>
</dbReference>